<dbReference type="SUPFAM" id="SSF53756">
    <property type="entry name" value="UDP-Glycosyltransferase/glycogen phosphorylase"/>
    <property type="match status" value="1"/>
</dbReference>
<evidence type="ECO:0000256" key="5">
    <source>
        <dbReference type="RuleBase" id="RU362059"/>
    </source>
</evidence>
<feature type="chain" id="PRO_5031605278" description="UDP-glucuronosyltransferase" evidence="5">
    <location>
        <begin position="17"/>
        <end position="510"/>
    </location>
</feature>
<dbReference type="CDD" id="cd03784">
    <property type="entry name" value="GT1_Gtf-like"/>
    <property type="match status" value="1"/>
</dbReference>
<dbReference type="Proteomes" id="UP000410492">
    <property type="component" value="Unassembled WGS sequence"/>
</dbReference>
<proteinExistence type="inferred from homology"/>
<feature type="signal peptide" evidence="5">
    <location>
        <begin position="1"/>
        <end position="16"/>
    </location>
</feature>
<evidence type="ECO:0000256" key="2">
    <source>
        <dbReference type="ARBA" id="ARBA00022676"/>
    </source>
</evidence>
<dbReference type="OrthoDB" id="5835829at2759"/>
<keyword evidence="5" id="KW-0812">Transmembrane</keyword>
<keyword evidence="2 4" id="KW-0328">Glycosyltransferase</keyword>
<evidence type="ECO:0000256" key="1">
    <source>
        <dbReference type="ARBA" id="ARBA00009995"/>
    </source>
</evidence>
<comment type="similarity">
    <text evidence="1 4">Belongs to the UDP-glycosyltransferase family.</text>
</comment>
<keyword evidence="5" id="KW-1133">Transmembrane helix</keyword>
<sequence>MFKVALLLSVLSSVKCGNILVLQDVPSPSHTIWNTELAKGLARKGHNVTMLGPDDFKNQKLIENFHYIELEAIVDKGVEEAIEEAMDAPLLKNMLLFYEYEMETCKKIYENTGMQRLLNYPDGFKFDAIVIDMTLNCMLPVIKRFKFPPSVGVTAFLFPHYLSLDFGNTIHTSYIPSYALSITEDMNFLERLQNFLFVNSDYLLRKYYVRKTVQRLANEKFGESLGSLDDIRRHISMLLVNVDMAFHYPQELAPNIIPVGGLHVKRAGQLTRDLEEIMDKGNKGVILFSLGTNVRFSLLKPHIKSALLGALGKLDQTVLWKLDSNLTNVPSNVIVRQWLPQTEILAHPNTKLFISHGGGLSTIESAYYAVPVLGIPFFADQFPNLKLMEKKGLARIVYYNSITEDSMYKSIREMLDNPKYSKNMKDTSNRMRDQPQTPLERAIFWIEYSIRHNGSGFLNLKSRDLPLFITSGQDIHLFLLLLGCVTILVVVSACKCCISSMKSKHKLKTQ</sequence>
<dbReference type="EMBL" id="CAACVG010006606">
    <property type="protein sequence ID" value="VEN40700.1"/>
    <property type="molecule type" value="Genomic_DNA"/>
</dbReference>
<reference evidence="6 7" key="1">
    <citation type="submission" date="2019-01" db="EMBL/GenBank/DDBJ databases">
        <authorList>
            <person name="Sayadi A."/>
        </authorList>
    </citation>
    <scope>NUCLEOTIDE SEQUENCE [LARGE SCALE GENOMIC DNA]</scope>
</reference>
<keyword evidence="5" id="KW-0472">Membrane</keyword>
<dbReference type="PANTHER" id="PTHR48043:SF159">
    <property type="entry name" value="EG:EG0003.4 PROTEIN-RELATED"/>
    <property type="match status" value="1"/>
</dbReference>
<protein>
    <recommendedName>
        <fullName evidence="5">UDP-glucuronosyltransferase</fullName>
        <ecNumber evidence="5">2.4.1.17</ecNumber>
    </recommendedName>
</protein>
<comment type="subcellular location">
    <subcellularLocation>
        <location evidence="5">Membrane</location>
        <topology evidence="5">Single-pass membrane protein</topology>
    </subcellularLocation>
</comment>
<dbReference type="InterPro" id="IPR002213">
    <property type="entry name" value="UDP_glucos_trans"/>
</dbReference>
<dbReference type="EC" id="2.4.1.17" evidence="5"/>
<evidence type="ECO:0000256" key="4">
    <source>
        <dbReference type="RuleBase" id="RU003718"/>
    </source>
</evidence>
<dbReference type="Pfam" id="PF00201">
    <property type="entry name" value="UDPGT"/>
    <property type="match status" value="1"/>
</dbReference>
<feature type="transmembrane region" description="Helical" evidence="5">
    <location>
        <begin position="475"/>
        <end position="498"/>
    </location>
</feature>
<name>A0A653BYY0_CALMS</name>
<dbReference type="FunFam" id="3.40.50.2000:FF:000021">
    <property type="entry name" value="UDP-glucuronosyltransferase"/>
    <property type="match status" value="1"/>
</dbReference>
<accession>A0A653BYY0</accession>
<dbReference type="GO" id="GO:0015020">
    <property type="term" value="F:glucuronosyltransferase activity"/>
    <property type="evidence" value="ECO:0007669"/>
    <property type="project" value="UniProtKB-EC"/>
</dbReference>
<dbReference type="AlphaFoldDB" id="A0A653BYY0"/>
<keyword evidence="7" id="KW-1185">Reference proteome</keyword>
<organism evidence="6 7">
    <name type="scientific">Callosobruchus maculatus</name>
    <name type="common">Southern cowpea weevil</name>
    <name type="synonym">Pulse bruchid</name>
    <dbReference type="NCBI Taxonomy" id="64391"/>
    <lineage>
        <taxon>Eukaryota</taxon>
        <taxon>Metazoa</taxon>
        <taxon>Ecdysozoa</taxon>
        <taxon>Arthropoda</taxon>
        <taxon>Hexapoda</taxon>
        <taxon>Insecta</taxon>
        <taxon>Pterygota</taxon>
        <taxon>Neoptera</taxon>
        <taxon>Endopterygota</taxon>
        <taxon>Coleoptera</taxon>
        <taxon>Polyphaga</taxon>
        <taxon>Cucujiformia</taxon>
        <taxon>Chrysomeloidea</taxon>
        <taxon>Chrysomelidae</taxon>
        <taxon>Bruchinae</taxon>
        <taxon>Bruchini</taxon>
        <taxon>Callosobruchus</taxon>
    </lineage>
</organism>
<dbReference type="PANTHER" id="PTHR48043">
    <property type="entry name" value="EG:EG0003.4 PROTEIN-RELATED"/>
    <property type="match status" value="1"/>
</dbReference>
<dbReference type="InterPro" id="IPR035595">
    <property type="entry name" value="UDP_glycos_trans_CS"/>
</dbReference>
<evidence type="ECO:0000256" key="3">
    <source>
        <dbReference type="ARBA" id="ARBA00022679"/>
    </source>
</evidence>
<keyword evidence="5" id="KW-0732">Signal</keyword>
<evidence type="ECO:0000313" key="6">
    <source>
        <dbReference type="EMBL" id="VEN40700.1"/>
    </source>
</evidence>
<keyword evidence="3 4" id="KW-0808">Transferase</keyword>
<gene>
    <name evidence="6" type="ORF">CALMAC_LOCUS4781</name>
</gene>
<comment type="catalytic activity">
    <reaction evidence="5">
        <text>glucuronate acceptor + UDP-alpha-D-glucuronate = acceptor beta-D-glucuronoside + UDP + H(+)</text>
        <dbReference type="Rhea" id="RHEA:21032"/>
        <dbReference type="ChEBI" id="CHEBI:15378"/>
        <dbReference type="ChEBI" id="CHEBI:58052"/>
        <dbReference type="ChEBI" id="CHEBI:58223"/>
        <dbReference type="ChEBI" id="CHEBI:132367"/>
        <dbReference type="ChEBI" id="CHEBI:132368"/>
        <dbReference type="EC" id="2.4.1.17"/>
    </reaction>
</comment>
<evidence type="ECO:0000313" key="7">
    <source>
        <dbReference type="Proteomes" id="UP000410492"/>
    </source>
</evidence>
<dbReference type="GO" id="GO:0016020">
    <property type="term" value="C:membrane"/>
    <property type="evidence" value="ECO:0007669"/>
    <property type="project" value="UniProtKB-SubCell"/>
</dbReference>
<dbReference type="PROSITE" id="PS00375">
    <property type="entry name" value="UDPGT"/>
    <property type="match status" value="1"/>
</dbReference>
<dbReference type="InterPro" id="IPR050271">
    <property type="entry name" value="UDP-glycosyltransferase"/>
</dbReference>
<dbReference type="Gene3D" id="3.40.50.2000">
    <property type="entry name" value="Glycogen Phosphorylase B"/>
    <property type="match status" value="2"/>
</dbReference>